<keyword evidence="4 7" id="KW-0833">Ubl conjugation pathway</keyword>
<dbReference type="PANTHER" id="PTHR12931">
    <property type="entry name" value="UBIQUITIN THIOLESTERASE PROTEIN OTUB"/>
    <property type="match status" value="1"/>
</dbReference>
<keyword evidence="12" id="KW-1185">Reference proteome</keyword>
<comment type="similarity">
    <text evidence="2 7">Belongs to the peptidase C65 family.</text>
</comment>
<dbReference type="GO" id="GO:0005634">
    <property type="term" value="C:nucleus"/>
    <property type="evidence" value="ECO:0007669"/>
    <property type="project" value="TreeGrafter"/>
</dbReference>
<name>A0AAW2GH29_9HYME</name>
<feature type="site" description="Interacts with free ubiquitin" evidence="9">
    <location>
        <position position="280"/>
    </location>
</feature>
<evidence type="ECO:0000256" key="7">
    <source>
        <dbReference type="PIRNR" id="PIRNR013503"/>
    </source>
</evidence>
<dbReference type="FunFam" id="1.20.1300.20:FF:000001">
    <property type="entry name" value="Ubiquitin thioesterase OTUB1"/>
    <property type="match status" value="1"/>
</dbReference>
<dbReference type="GO" id="GO:0006508">
    <property type="term" value="P:proteolysis"/>
    <property type="evidence" value="ECO:0007669"/>
    <property type="project" value="UniProtKB-KW"/>
</dbReference>
<dbReference type="EC" id="3.4.19.12" evidence="7"/>
<feature type="active site" evidence="8">
    <location>
        <position position="308"/>
    </location>
</feature>
<evidence type="ECO:0000256" key="9">
    <source>
        <dbReference type="PIRSR" id="PIRSR013503-2"/>
    </source>
</evidence>
<dbReference type="EMBL" id="JADYXP020000004">
    <property type="protein sequence ID" value="KAL0125757.1"/>
    <property type="molecule type" value="Genomic_DNA"/>
</dbReference>
<evidence type="ECO:0000256" key="6">
    <source>
        <dbReference type="ARBA" id="ARBA00022807"/>
    </source>
</evidence>
<evidence type="ECO:0000256" key="1">
    <source>
        <dbReference type="ARBA" id="ARBA00000707"/>
    </source>
</evidence>
<dbReference type="InterPro" id="IPR003323">
    <property type="entry name" value="OTU_dom"/>
</dbReference>
<dbReference type="CDD" id="cd22763">
    <property type="entry name" value="OTUB1"/>
    <property type="match status" value="1"/>
</dbReference>
<comment type="caution">
    <text evidence="11">The sequence shown here is derived from an EMBL/GenBank/DDBJ whole genome shotgun (WGS) entry which is preliminary data.</text>
</comment>
<evidence type="ECO:0000256" key="3">
    <source>
        <dbReference type="ARBA" id="ARBA00022670"/>
    </source>
</evidence>
<dbReference type="Gene3D" id="1.20.1300.20">
    <property type="entry name" value="Peptidase C65 Otubain, subdomain 2"/>
    <property type="match status" value="1"/>
</dbReference>
<feature type="site" description="Interacts with free ubiquitin" evidence="9">
    <location>
        <position position="304"/>
    </location>
</feature>
<dbReference type="SUPFAM" id="SSF54001">
    <property type="entry name" value="Cysteine proteinases"/>
    <property type="match status" value="1"/>
</dbReference>
<dbReference type="GO" id="GO:0004843">
    <property type="term" value="F:cysteine-type deubiquitinase activity"/>
    <property type="evidence" value="ECO:0007669"/>
    <property type="project" value="UniProtKB-UniRule"/>
</dbReference>
<feature type="active site" evidence="8">
    <location>
        <position position="129"/>
    </location>
</feature>
<feature type="site" description="Interacts with free ubiquitin" evidence="9">
    <location>
        <position position="264"/>
    </location>
</feature>
<comment type="catalytic activity">
    <reaction evidence="1 7">
        <text>Thiol-dependent hydrolysis of ester, thioester, amide, peptide and isopeptide bonds formed by the C-terminal Gly of ubiquitin (a 76-residue protein attached to proteins as an intracellular targeting signal).</text>
        <dbReference type="EC" id="3.4.19.12"/>
    </reaction>
</comment>
<reference evidence="11 12" key="1">
    <citation type="submission" date="2023-03" db="EMBL/GenBank/DDBJ databases">
        <title>High recombination rates correlate with genetic variation in Cardiocondyla obscurior ants.</title>
        <authorList>
            <person name="Errbii M."/>
        </authorList>
    </citation>
    <scope>NUCLEOTIDE SEQUENCE [LARGE SCALE GENOMIC DNA]</scope>
    <source>
        <strain evidence="11">Alpha-2009</strain>
        <tissue evidence="11">Whole body</tissue>
    </source>
</reference>
<gene>
    <name evidence="11" type="ORF">PUN28_004662</name>
</gene>
<keyword evidence="6 7" id="KW-0788">Thiol protease</keyword>
<dbReference type="PIRSF" id="PIRSF013503">
    <property type="entry name" value="Ubiquitin_thioesterase_Otubain"/>
    <property type="match status" value="1"/>
</dbReference>
<sequence length="314" mass="36011">MVPRKKPGWPFSVFSPTAANTFSTSHGNIGLLFTIDNLTVIVKFSKILQDMENNSLKELSVETTDVNQDELILQQQRRIEKEISESIALVGEKEPLKSLEQEYAEDDVYLSKAKALAQKYSYIRRTRPDGNCFFRAFSYAYLEKLIGNKEEYDKFRDLALKSKDSLVALGFPQFTVEDFHDTFMEVIDKVGGDIESSQMELHKLFNEQGYSDYIVVYLRLITSGQLQRDADFYQHFIEGERTISEFCHQEVEPMYKESDHIHIIAMSSALGTGVRVRYMDRGAGTEVTAHDFPEGAIPAVHLLYRPGHYDILYP</sequence>
<evidence type="ECO:0000256" key="8">
    <source>
        <dbReference type="PIRSR" id="PIRSR013503-1"/>
    </source>
</evidence>
<feature type="active site" description="Nucleophile" evidence="8">
    <location>
        <position position="132"/>
    </location>
</feature>
<feature type="site" description="Interacts with free ubiquitin" evidence="9">
    <location>
        <position position="309"/>
    </location>
</feature>
<evidence type="ECO:0000256" key="2">
    <source>
        <dbReference type="ARBA" id="ARBA00006579"/>
    </source>
</evidence>
<dbReference type="InterPro" id="IPR038765">
    <property type="entry name" value="Papain-like_cys_pep_sf"/>
</dbReference>
<dbReference type="InterPro" id="IPR042468">
    <property type="entry name" value="Peptidase_C65_otubain_sub1"/>
</dbReference>
<dbReference type="InterPro" id="IPR019400">
    <property type="entry name" value="Peptidase_C65_otubain"/>
</dbReference>
<evidence type="ECO:0000259" key="10">
    <source>
        <dbReference type="PROSITE" id="PS50802"/>
    </source>
</evidence>
<keyword evidence="5 7" id="KW-0378">Hydrolase</keyword>
<dbReference type="InterPro" id="IPR042467">
    <property type="entry name" value="Peptidase_C65_otubain_sub2"/>
</dbReference>
<protein>
    <recommendedName>
        <fullName evidence="7">Ubiquitin thioesterase</fullName>
        <ecNumber evidence="7">3.4.19.12</ecNumber>
    </recommendedName>
</protein>
<dbReference type="GO" id="GO:0071108">
    <property type="term" value="P:protein K48-linked deubiquitination"/>
    <property type="evidence" value="ECO:0007669"/>
    <property type="project" value="TreeGrafter"/>
</dbReference>
<dbReference type="GO" id="GO:0043130">
    <property type="term" value="F:ubiquitin binding"/>
    <property type="evidence" value="ECO:0007669"/>
    <property type="project" value="UniProtKB-UniRule"/>
</dbReference>
<evidence type="ECO:0000313" key="11">
    <source>
        <dbReference type="EMBL" id="KAL0125757.1"/>
    </source>
</evidence>
<evidence type="ECO:0000256" key="5">
    <source>
        <dbReference type="ARBA" id="ARBA00022801"/>
    </source>
</evidence>
<keyword evidence="3 7" id="KW-0645">Protease</keyword>
<dbReference type="AlphaFoldDB" id="A0AAW2GH29"/>
<dbReference type="Pfam" id="PF10275">
    <property type="entry name" value="Peptidase_C65"/>
    <property type="match status" value="1"/>
</dbReference>
<organism evidence="11 12">
    <name type="scientific">Cardiocondyla obscurior</name>
    <dbReference type="NCBI Taxonomy" id="286306"/>
    <lineage>
        <taxon>Eukaryota</taxon>
        <taxon>Metazoa</taxon>
        <taxon>Ecdysozoa</taxon>
        <taxon>Arthropoda</taxon>
        <taxon>Hexapoda</taxon>
        <taxon>Insecta</taxon>
        <taxon>Pterygota</taxon>
        <taxon>Neoptera</taxon>
        <taxon>Endopterygota</taxon>
        <taxon>Hymenoptera</taxon>
        <taxon>Apocrita</taxon>
        <taxon>Aculeata</taxon>
        <taxon>Formicoidea</taxon>
        <taxon>Formicidae</taxon>
        <taxon>Myrmicinae</taxon>
        <taxon>Cardiocondyla</taxon>
    </lineage>
</organism>
<evidence type="ECO:0000313" key="12">
    <source>
        <dbReference type="Proteomes" id="UP001430953"/>
    </source>
</evidence>
<proteinExistence type="inferred from homology"/>
<feature type="domain" description="OTU" evidence="10">
    <location>
        <begin position="121"/>
        <end position="314"/>
    </location>
</feature>
<dbReference type="PANTHER" id="PTHR12931:SF15">
    <property type="entry name" value="UBIQUITIN THIOESTERASE OTUBAIN-LIKE"/>
    <property type="match status" value="1"/>
</dbReference>
<feature type="site" description="Interacts with free ubiquitin" evidence="9">
    <location>
        <position position="278"/>
    </location>
</feature>
<accession>A0AAW2GH29</accession>
<dbReference type="Gene3D" id="3.30.200.60">
    <property type="entry name" value="Peptidase C65 Otubain, subdomain 1"/>
    <property type="match status" value="1"/>
</dbReference>
<evidence type="ECO:0000256" key="4">
    <source>
        <dbReference type="ARBA" id="ARBA00022786"/>
    </source>
</evidence>
<dbReference type="PROSITE" id="PS50802">
    <property type="entry name" value="OTU"/>
    <property type="match status" value="1"/>
</dbReference>
<dbReference type="InterPro" id="IPR016615">
    <property type="entry name" value="Otubain"/>
</dbReference>
<dbReference type="Proteomes" id="UP001430953">
    <property type="component" value="Unassembled WGS sequence"/>
</dbReference>